<accession>A0A975BWP0</accession>
<gene>
    <name evidence="1" type="ORF">dnm_092080</name>
</gene>
<dbReference type="Proteomes" id="UP000663722">
    <property type="component" value="Chromosome"/>
</dbReference>
<evidence type="ECO:0000313" key="2">
    <source>
        <dbReference type="Proteomes" id="UP000663722"/>
    </source>
</evidence>
<dbReference type="AlphaFoldDB" id="A0A975BWP0"/>
<organism evidence="1 2">
    <name type="scientific">Desulfonema magnum</name>
    <dbReference type="NCBI Taxonomy" id="45655"/>
    <lineage>
        <taxon>Bacteria</taxon>
        <taxon>Pseudomonadati</taxon>
        <taxon>Thermodesulfobacteriota</taxon>
        <taxon>Desulfobacteria</taxon>
        <taxon>Desulfobacterales</taxon>
        <taxon>Desulfococcaceae</taxon>
        <taxon>Desulfonema</taxon>
    </lineage>
</organism>
<protein>
    <submittedName>
        <fullName evidence="1">Uncharacterized protein</fullName>
    </submittedName>
</protein>
<reference evidence="1" key="1">
    <citation type="journal article" date="2021" name="Microb. Physiol.">
        <title>Proteogenomic Insights into the Physiology of Marine, Sulfate-Reducing, Filamentous Desulfonema limicola and Desulfonema magnum.</title>
        <authorList>
            <person name="Schnaars V."/>
            <person name="Wohlbrand L."/>
            <person name="Scheve S."/>
            <person name="Hinrichs C."/>
            <person name="Reinhardt R."/>
            <person name="Rabus R."/>
        </authorList>
    </citation>
    <scope>NUCLEOTIDE SEQUENCE</scope>
    <source>
        <strain evidence="1">4be13</strain>
    </source>
</reference>
<dbReference type="EMBL" id="CP061800">
    <property type="protein sequence ID" value="QTA93111.1"/>
    <property type="molecule type" value="Genomic_DNA"/>
</dbReference>
<name>A0A975BWP0_9BACT</name>
<dbReference type="KEGG" id="dmm:dnm_092080"/>
<keyword evidence="2" id="KW-1185">Reference proteome</keyword>
<evidence type="ECO:0000313" key="1">
    <source>
        <dbReference type="EMBL" id="QTA93111.1"/>
    </source>
</evidence>
<sequence>MLSVRCQVLGVRCIFVALCIFLIITDSGEAREYDIGFKDLPDIPGRDIRLILLSAVILPDTAEKTPGIPQIRYNQVFFNALWHCSI</sequence>
<proteinExistence type="predicted"/>